<dbReference type="Proteomes" id="UP000295438">
    <property type="component" value="Unassembled WGS sequence"/>
</dbReference>
<comment type="caution">
    <text evidence="1">The sequence shown here is derived from an EMBL/GenBank/DDBJ whole genome shotgun (WGS) entry which is preliminary data.</text>
</comment>
<dbReference type="RefSeq" id="WP_133391240.1">
    <property type="nucleotide sequence ID" value="NZ_SMUW01000035.1"/>
</dbReference>
<sequence>MNRLFTIILSVFATTAFGQINMEDSTAQVISYWSIGDKQSYSMSLQKIKLKGADTTENVLMTYDVDITVIDSTENSYLVEWFYKNYKTNSTNEIVKKITALSEDIKVVIETDEFGAIKGVKNWKEVSDYMKKSIQTIKDEYKNVPQLAQMFNQIEGMYTTKEGIEAAAIQDAQQFHTFHGGKYLLGEVLEIPLQVPNMYDQNNPLDSKVTLYLDELNPDDNNFIIRSSQEVDSDQLTDVTYNYLKSMSKSMKSPEPKKEDIGQLTNVTTTASRIHGTGWLIYSIQTKTVEAPGATNIEERIIEIK</sequence>
<dbReference type="EMBL" id="SMUW01000035">
    <property type="protein sequence ID" value="TDK43559.1"/>
    <property type="molecule type" value="Genomic_DNA"/>
</dbReference>
<protein>
    <submittedName>
        <fullName evidence="1">Uncharacterized protein</fullName>
    </submittedName>
</protein>
<accession>A0A4R5UWB9</accession>
<evidence type="ECO:0000313" key="2">
    <source>
        <dbReference type="Proteomes" id="UP000295438"/>
    </source>
</evidence>
<reference evidence="1 2" key="1">
    <citation type="submission" date="2019-03" db="EMBL/GenBank/DDBJ databases">
        <title>Algoriphagus aquimaris sp. nov., isolated form marine sediment in Pohang, Korea.</title>
        <authorList>
            <person name="Kim J."/>
            <person name="Yoon S.-H."/>
            <person name="Lee S.-S."/>
        </authorList>
    </citation>
    <scope>NUCLEOTIDE SEQUENCE [LARGE SCALE GENOMIC DNA]</scope>
    <source>
        <strain evidence="1 2">F21</strain>
    </source>
</reference>
<gene>
    <name evidence="1" type="ORF">E1898_13235</name>
</gene>
<proteinExistence type="predicted"/>
<name>A0A4R5UWB9_9BACT</name>
<evidence type="ECO:0000313" key="1">
    <source>
        <dbReference type="EMBL" id="TDK43559.1"/>
    </source>
</evidence>
<keyword evidence="2" id="KW-1185">Reference proteome</keyword>
<dbReference type="AlphaFoldDB" id="A0A4R5UWB9"/>
<organism evidence="1 2">
    <name type="scientific">Algoriphagus formosus</name>
    <dbReference type="NCBI Taxonomy" id="2007308"/>
    <lineage>
        <taxon>Bacteria</taxon>
        <taxon>Pseudomonadati</taxon>
        <taxon>Bacteroidota</taxon>
        <taxon>Cytophagia</taxon>
        <taxon>Cytophagales</taxon>
        <taxon>Cyclobacteriaceae</taxon>
        <taxon>Algoriphagus</taxon>
    </lineage>
</organism>